<dbReference type="CDD" id="cd01561">
    <property type="entry name" value="CBS_like"/>
    <property type="match status" value="1"/>
</dbReference>
<dbReference type="VEuPathDB" id="TrichDB:TVAGG3_0322670"/>
<feature type="binding site" evidence="7">
    <location>
        <position position="73"/>
    </location>
    <ligand>
        <name>pyridoxal 5'-phosphate</name>
        <dbReference type="ChEBI" id="CHEBI:597326"/>
    </ligand>
</feature>
<dbReference type="FunFam" id="3.40.50.1100:FF:000006">
    <property type="entry name" value="Cysteine synthase"/>
    <property type="match status" value="1"/>
</dbReference>
<dbReference type="GO" id="GO:0006535">
    <property type="term" value="P:cysteine biosynthetic process from serine"/>
    <property type="evidence" value="ECO:0007669"/>
    <property type="project" value="InterPro"/>
</dbReference>
<keyword evidence="3" id="KW-0028">Amino-acid biosynthesis</keyword>
<dbReference type="Pfam" id="PF00291">
    <property type="entry name" value="PALP"/>
    <property type="match status" value="1"/>
</dbReference>
<keyword evidence="11" id="KW-1185">Reference proteome</keyword>
<keyword evidence="5 7" id="KW-0663">Pyridoxal phosphate</keyword>
<dbReference type="GO" id="GO:0019344">
    <property type="term" value="P:cysteine biosynthetic process"/>
    <property type="evidence" value="ECO:0000318"/>
    <property type="project" value="GO_Central"/>
</dbReference>
<evidence type="ECO:0000259" key="9">
    <source>
        <dbReference type="Pfam" id="PF00291"/>
    </source>
</evidence>
<feature type="binding site" evidence="7">
    <location>
        <begin position="178"/>
        <end position="182"/>
    </location>
    <ligand>
        <name>pyridoxal 5'-phosphate</name>
        <dbReference type="ChEBI" id="CHEBI:597326"/>
    </ligand>
</feature>
<evidence type="ECO:0000256" key="7">
    <source>
        <dbReference type="PIRSR" id="PIRSR605856-50"/>
    </source>
</evidence>
<feature type="binding site" evidence="7">
    <location>
        <position position="259"/>
    </location>
    <ligand>
        <name>pyridoxal 5'-phosphate</name>
        <dbReference type="ChEBI" id="CHEBI:597326"/>
    </ligand>
</feature>
<evidence type="ECO:0000256" key="2">
    <source>
        <dbReference type="ARBA" id="ARBA00007103"/>
    </source>
</evidence>
<comment type="cofactor">
    <cofactor evidence="1 7">
        <name>pyridoxal 5'-phosphate</name>
        <dbReference type="ChEBI" id="CHEBI:597326"/>
    </cofactor>
</comment>
<dbReference type="AlphaFoldDB" id="A2DFV0"/>
<dbReference type="STRING" id="5722.A2DFV0"/>
<dbReference type="InterPro" id="IPR005856">
    <property type="entry name" value="Cys_synth"/>
</dbReference>
<dbReference type="PANTHER" id="PTHR10314">
    <property type="entry name" value="CYSTATHIONINE BETA-SYNTHASE"/>
    <property type="match status" value="1"/>
</dbReference>
<keyword evidence="4" id="KW-0808">Transferase</keyword>
<dbReference type="OrthoDB" id="10259545at2759"/>
<dbReference type="RefSeq" id="XP_001581789.1">
    <property type="nucleotide sequence ID" value="XM_001581739.1"/>
</dbReference>
<dbReference type="InterPro" id="IPR001926">
    <property type="entry name" value="TrpB-like_PALP"/>
</dbReference>
<dbReference type="InterPro" id="IPR001216">
    <property type="entry name" value="P-phosphate_BS"/>
</dbReference>
<dbReference type="GO" id="GO:0004124">
    <property type="term" value="F:cysteine synthase activity"/>
    <property type="evidence" value="ECO:0000318"/>
    <property type="project" value="GO_Central"/>
</dbReference>
<evidence type="ECO:0000313" key="10">
    <source>
        <dbReference type="EMBL" id="EAY20803.1"/>
    </source>
</evidence>
<proteinExistence type="inferred from homology"/>
<reference evidence="10" key="2">
    <citation type="journal article" date="2007" name="Science">
        <title>Draft genome sequence of the sexually transmitted pathogen Trichomonas vaginalis.</title>
        <authorList>
            <person name="Carlton J.M."/>
            <person name="Hirt R.P."/>
            <person name="Silva J.C."/>
            <person name="Delcher A.L."/>
            <person name="Schatz M."/>
            <person name="Zhao Q."/>
            <person name="Wortman J.R."/>
            <person name="Bidwell S.L."/>
            <person name="Alsmark U.C.M."/>
            <person name="Besteiro S."/>
            <person name="Sicheritz-Ponten T."/>
            <person name="Noel C.J."/>
            <person name="Dacks J.B."/>
            <person name="Foster P.G."/>
            <person name="Simillion C."/>
            <person name="Van de Peer Y."/>
            <person name="Miranda-Saavedra D."/>
            <person name="Barton G.J."/>
            <person name="Westrop G.D."/>
            <person name="Mueller S."/>
            <person name="Dessi D."/>
            <person name="Fiori P.L."/>
            <person name="Ren Q."/>
            <person name="Paulsen I."/>
            <person name="Zhang H."/>
            <person name="Bastida-Corcuera F.D."/>
            <person name="Simoes-Barbosa A."/>
            <person name="Brown M.T."/>
            <person name="Hayes R.D."/>
            <person name="Mukherjee M."/>
            <person name="Okumura C.Y."/>
            <person name="Schneider R."/>
            <person name="Smith A.J."/>
            <person name="Vanacova S."/>
            <person name="Villalvazo M."/>
            <person name="Haas B.J."/>
            <person name="Pertea M."/>
            <person name="Feldblyum T.V."/>
            <person name="Utterback T.R."/>
            <person name="Shu C.L."/>
            <person name="Osoegawa K."/>
            <person name="de Jong P.J."/>
            <person name="Hrdy I."/>
            <person name="Horvathova L."/>
            <person name="Zubacova Z."/>
            <person name="Dolezal P."/>
            <person name="Malik S.B."/>
            <person name="Logsdon J.M. Jr."/>
            <person name="Henze K."/>
            <person name="Gupta A."/>
            <person name="Wang C.C."/>
            <person name="Dunne R.L."/>
            <person name="Upcroft J.A."/>
            <person name="Upcroft P."/>
            <person name="White O."/>
            <person name="Salzberg S.L."/>
            <person name="Tang P."/>
            <person name="Chiu C.-H."/>
            <person name="Lee Y.-S."/>
            <person name="Embley T.M."/>
            <person name="Coombs G.H."/>
            <person name="Mottram J.C."/>
            <person name="Tachezy J."/>
            <person name="Fraser-Liggett C.M."/>
            <person name="Johnson P.J."/>
        </authorList>
    </citation>
    <scope>NUCLEOTIDE SEQUENCE [LARGE SCALE GENOMIC DNA]</scope>
    <source>
        <strain evidence="10">G3</strain>
    </source>
</reference>
<dbReference type="FunCoup" id="A2DFV0">
    <property type="interactions" value="370"/>
</dbReference>
<dbReference type="OMA" id="MWGAEII"/>
<evidence type="ECO:0000313" key="11">
    <source>
        <dbReference type="Proteomes" id="UP000001542"/>
    </source>
</evidence>
<dbReference type="NCBIfam" id="TIGR01136">
    <property type="entry name" value="cysKM"/>
    <property type="match status" value="1"/>
</dbReference>
<evidence type="ECO:0000256" key="1">
    <source>
        <dbReference type="ARBA" id="ARBA00001933"/>
    </source>
</evidence>
<evidence type="ECO:0000256" key="4">
    <source>
        <dbReference type="ARBA" id="ARBA00022679"/>
    </source>
</evidence>
<dbReference type="InterPro" id="IPR036052">
    <property type="entry name" value="TrpB-like_PALP_sf"/>
</dbReference>
<dbReference type="KEGG" id="tva:5466347"/>
<dbReference type="SUPFAM" id="SSF53686">
    <property type="entry name" value="Tryptophan synthase beta subunit-like PLP-dependent enzymes"/>
    <property type="match status" value="1"/>
</dbReference>
<dbReference type="InterPro" id="IPR050214">
    <property type="entry name" value="Cys_Synth/Cystath_Beta-Synth"/>
</dbReference>
<dbReference type="InParanoid" id="A2DFV0"/>
<dbReference type="SMR" id="A2DFV0"/>
<organism evidence="10 11">
    <name type="scientific">Trichomonas vaginalis (strain ATCC PRA-98 / G3)</name>
    <dbReference type="NCBI Taxonomy" id="412133"/>
    <lineage>
        <taxon>Eukaryota</taxon>
        <taxon>Metamonada</taxon>
        <taxon>Parabasalia</taxon>
        <taxon>Trichomonadida</taxon>
        <taxon>Trichomonadidae</taxon>
        <taxon>Trichomonas</taxon>
    </lineage>
</organism>
<sequence>MIYDNILQTIGNTPMVRINHLNPNPKVEMYAKLEGFNPTGSVKDRIALKMIEQAELEGKLKPGSTIIEATSGNTGIGLAMIGRVKGYNVIIVMSEGVSLERRKMIKAFGADIILTDKKLGTDGAIRKVAEILKENPGKYFNPNQFSNEYNKIAHYKTTAEEIWAQTQGRVTHFVAAVGTSGTLMGVGKNLREKNPDIKIVEAQPTKGHYIQGLKSMEEAIVPAIYQADKIDEHILIESEEAFAKAREIVAKEGIFIGMSSGAAMLAAQKLAEKLDHGVIVVLLPDRGEKYLSTKLFDTE</sequence>
<dbReference type="GO" id="GO:0005737">
    <property type="term" value="C:cytoplasm"/>
    <property type="evidence" value="ECO:0000318"/>
    <property type="project" value="GO_Central"/>
</dbReference>
<name>A2DFV0_TRIV3</name>
<evidence type="ECO:0000256" key="3">
    <source>
        <dbReference type="ARBA" id="ARBA00022605"/>
    </source>
</evidence>
<feature type="modified residue" description="N6-(pyridoxal phosphate)lysine" evidence="8">
    <location>
        <position position="43"/>
    </location>
</feature>
<reference evidence="10" key="1">
    <citation type="submission" date="2006-10" db="EMBL/GenBank/DDBJ databases">
        <authorList>
            <person name="Amadeo P."/>
            <person name="Zhao Q."/>
            <person name="Wortman J."/>
            <person name="Fraser-Liggett C."/>
            <person name="Carlton J."/>
        </authorList>
    </citation>
    <scope>NUCLEOTIDE SEQUENCE</scope>
    <source>
        <strain evidence="10">G3</strain>
    </source>
</reference>
<evidence type="ECO:0000256" key="8">
    <source>
        <dbReference type="PIRSR" id="PIRSR605856-51"/>
    </source>
</evidence>
<protein>
    <submittedName>
        <fullName evidence="10">Cysteine synthases family protein</fullName>
    </submittedName>
</protein>
<dbReference type="Proteomes" id="UP000001542">
    <property type="component" value="Unassembled WGS sequence"/>
</dbReference>
<dbReference type="Gene3D" id="3.40.50.1100">
    <property type="match status" value="2"/>
</dbReference>
<dbReference type="PROSITE" id="PS00901">
    <property type="entry name" value="CYS_SYNTHASE"/>
    <property type="match status" value="1"/>
</dbReference>
<dbReference type="VEuPathDB" id="TrichDB:TVAG_391870"/>
<dbReference type="eggNOG" id="KOG1252">
    <property type="taxonomic scope" value="Eukaryota"/>
</dbReference>
<dbReference type="EMBL" id="DS113195">
    <property type="protein sequence ID" value="EAY20803.1"/>
    <property type="molecule type" value="Genomic_DNA"/>
</dbReference>
<feature type="domain" description="Tryptophan synthase beta chain-like PALP" evidence="9">
    <location>
        <begin position="6"/>
        <end position="285"/>
    </location>
</feature>
<evidence type="ECO:0000256" key="5">
    <source>
        <dbReference type="ARBA" id="ARBA00022898"/>
    </source>
</evidence>
<evidence type="ECO:0000256" key="6">
    <source>
        <dbReference type="ARBA" id="ARBA00023192"/>
    </source>
</evidence>
<accession>A2DFV0</accession>
<keyword evidence="6" id="KW-0198">Cysteine biosynthesis</keyword>
<comment type="similarity">
    <text evidence="2">Belongs to the cysteine synthase/cystathionine beta-synthase family.</text>
</comment>
<gene>
    <name evidence="10" type="ORF">TVAG_391870</name>
</gene>